<reference evidence="3" key="2">
    <citation type="journal article" date="2023" name="IMA Fungus">
        <title>Comparative genomic study of the Penicillium genus elucidates a diverse pangenome and 15 lateral gene transfer events.</title>
        <authorList>
            <person name="Petersen C."/>
            <person name="Sorensen T."/>
            <person name="Nielsen M.R."/>
            <person name="Sondergaard T.E."/>
            <person name="Sorensen J.L."/>
            <person name="Fitzpatrick D.A."/>
            <person name="Frisvad J.C."/>
            <person name="Nielsen K.L."/>
        </authorList>
    </citation>
    <scope>NUCLEOTIDE SEQUENCE</scope>
    <source>
        <strain evidence="3">IBT 15544</strain>
    </source>
</reference>
<proteinExistence type="predicted"/>
<dbReference type="OrthoDB" id="4501674at2759"/>
<evidence type="ECO:0000313" key="3">
    <source>
        <dbReference type="EMBL" id="KAJ5212552.1"/>
    </source>
</evidence>
<feature type="transmembrane region" description="Helical" evidence="2">
    <location>
        <begin position="123"/>
        <end position="145"/>
    </location>
</feature>
<feature type="compositionally biased region" description="Polar residues" evidence="1">
    <location>
        <begin position="258"/>
        <end position="293"/>
    </location>
</feature>
<evidence type="ECO:0000256" key="2">
    <source>
        <dbReference type="SAM" id="Phobius"/>
    </source>
</evidence>
<keyword evidence="2" id="KW-0472">Membrane</keyword>
<feature type="compositionally biased region" description="Low complexity" evidence="1">
    <location>
        <begin position="343"/>
        <end position="361"/>
    </location>
</feature>
<evidence type="ECO:0000313" key="4">
    <source>
        <dbReference type="Proteomes" id="UP001150904"/>
    </source>
</evidence>
<dbReference type="Proteomes" id="UP001150904">
    <property type="component" value="Unassembled WGS sequence"/>
</dbReference>
<dbReference type="AlphaFoldDB" id="A0A9W9T7M7"/>
<name>A0A9W9T7M7_9EURO</name>
<accession>A0A9W9T7M7</accession>
<dbReference type="GeneID" id="83178561"/>
<protein>
    <submittedName>
        <fullName evidence="3">Uncharacterized protein</fullName>
    </submittedName>
</protein>
<reference evidence="3" key="1">
    <citation type="submission" date="2022-12" db="EMBL/GenBank/DDBJ databases">
        <authorList>
            <person name="Petersen C."/>
        </authorList>
    </citation>
    <scope>NUCLEOTIDE SEQUENCE</scope>
    <source>
        <strain evidence="3">IBT 15544</strain>
    </source>
</reference>
<keyword evidence="2" id="KW-1133">Transmembrane helix</keyword>
<gene>
    <name evidence="3" type="ORF">N7498_004198</name>
</gene>
<organism evidence="3 4">
    <name type="scientific">Penicillium cinerascens</name>
    <dbReference type="NCBI Taxonomy" id="70096"/>
    <lineage>
        <taxon>Eukaryota</taxon>
        <taxon>Fungi</taxon>
        <taxon>Dikarya</taxon>
        <taxon>Ascomycota</taxon>
        <taxon>Pezizomycotina</taxon>
        <taxon>Eurotiomycetes</taxon>
        <taxon>Eurotiomycetidae</taxon>
        <taxon>Eurotiales</taxon>
        <taxon>Aspergillaceae</taxon>
        <taxon>Penicillium</taxon>
    </lineage>
</organism>
<dbReference type="EMBL" id="JAPQKR010000008">
    <property type="protein sequence ID" value="KAJ5212552.1"/>
    <property type="molecule type" value="Genomic_DNA"/>
</dbReference>
<keyword evidence="2" id="KW-0812">Transmembrane</keyword>
<feature type="compositionally biased region" description="Polar residues" evidence="1">
    <location>
        <begin position="376"/>
        <end position="395"/>
    </location>
</feature>
<feature type="compositionally biased region" description="Polar residues" evidence="1">
    <location>
        <begin position="307"/>
        <end position="342"/>
    </location>
</feature>
<feature type="compositionally biased region" description="Low complexity" evidence="1">
    <location>
        <begin position="294"/>
        <end position="306"/>
    </location>
</feature>
<dbReference type="RefSeq" id="XP_058310722.1">
    <property type="nucleotide sequence ID" value="XM_058451260.1"/>
</dbReference>
<keyword evidence="4" id="KW-1185">Reference proteome</keyword>
<sequence>MITTELHARRQRIMDSVLSQPPQSNIELHHPPPSDIQPHDAGHLATLRMLVVNGPRAETVPDRNPETRDAAISIKPQNETNEVEHRFWNETTSEYADSPALLANTGNLAKPSNTSLNSGHPSIAAATIIGVIIFGAICFLLFWYIRRERRRRHLRQIQSPSQDLFNPSSLSLGPETSKTLDDFLMRDVPPERASLMFSRTRSPSVTYVVDEANPRSNRNSYDESSSLTKLDTLDTLTRLSVDGTRLSFMLSELPFSLQGPSPQYPATQHTSITSKRASLASTVPPSPRSSQLWTTTTAATTASGTTEKSSLLAQETASSRTSQSIHTSNGLPSPASASMQPHSSNGSRGSSQYSGGSVVRSSPREIIDPRGPQHVISRSSQSVSPIAESTISGNLPSGPATPSPLFRFSEA</sequence>
<feature type="region of interest" description="Disordered" evidence="1">
    <location>
        <begin position="256"/>
        <end position="411"/>
    </location>
</feature>
<evidence type="ECO:0000256" key="1">
    <source>
        <dbReference type="SAM" id="MobiDB-lite"/>
    </source>
</evidence>
<comment type="caution">
    <text evidence="3">The sequence shown here is derived from an EMBL/GenBank/DDBJ whole genome shotgun (WGS) entry which is preliminary data.</text>
</comment>